<evidence type="ECO:0000256" key="2">
    <source>
        <dbReference type="ARBA" id="ARBA00006916"/>
    </source>
</evidence>
<keyword evidence="5" id="KW-0698">rRNA processing</keyword>
<evidence type="ECO:0000256" key="7">
    <source>
        <dbReference type="ARBA" id="ARBA00023242"/>
    </source>
</evidence>
<dbReference type="PANTHER" id="PTHR33911:SF1">
    <property type="entry name" value="RRNA-PROCESSING PROTEIN EFG1"/>
    <property type="match status" value="1"/>
</dbReference>
<dbReference type="InterPro" id="IPR050786">
    <property type="entry name" value="EFG1_rRNA-proc"/>
</dbReference>
<dbReference type="Proteomes" id="UP000095085">
    <property type="component" value="Unassembled WGS sequence"/>
</dbReference>
<dbReference type="OrthoDB" id="47732at2759"/>
<evidence type="ECO:0000313" key="10">
    <source>
        <dbReference type="Proteomes" id="UP000095085"/>
    </source>
</evidence>
<feature type="region of interest" description="Disordered" evidence="8">
    <location>
        <begin position="203"/>
        <end position="227"/>
    </location>
</feature>
<evidence type="ECO:0000256" key="4">
    <source>
        <dbReference type="ARBA" id="ARBA00019827"/>
    </source>
</evidence>
<comment type="similarity">
    <text evidence="2">Belongs to the EFG1 family.</text>
</comment>
<evidence type="ECO:0000256" key="1">
    <source>
        <dbReference type="ARBA" id="ARBA00004604"/>
    </source>
</evidence>
<dbReference type="InterPro" id="IPR019310">
    <property type="entry name" value="Efg1"/>
</dbReference>
<comment type="subcellular location">
    <subcellularLocation>
        <location evidence="1">Nucleus</location>
        <location evidence="1">Nucleolus</location>
    </subcellularLocation>
</comment>
<accession>A0A1E4RL09</accession>
<keyword evidence="7" id="KW-0539">Nucleus</keyword>
<gene>
    <name evidence="9" type="ORF">HYPBUDRAFT_200664</name>
</gene>
<evidence type="ECO:0000256" key="6">
    <source>
        <dbReference type="ARBA" id="ARBA00023054"/>
    </source>
</evidence>
<dbReference type="GeneID" id="30997554"/>
<dbReference type="GO" id="GO:0030688">
    <property type="term" value="C:preribosome, small subunit precursor"/>
    <property type="evidence" value="ECO:0007669"/>
    <property type="project" value="TreeGrafter"/>
</dbReference>
<reference evidence="10" key="1">
    <citation type="submission" date="2016-05" db="EMBL/GenBank/DDBJ databases">
        <title>Comparative genomics of biotechnologically important yeasts.</title>
        <authorList>
            <consortium name="DOE Joint Genome Institute"/>
            <person name="Riley R."/>
            <person name="Haridas S."/>
            <person name="Wolfe K.H."/>
            <person name="Lopes M.R."/>
            <person name="Hittinger C.T."/>
            <person name="Goker M."/>
            <person name="Salamov A."/>
            <person name="Wisecaver J."/>
            <person name="Long T.M."/>
            <person name="Aerts A.L."/>
            <person name="Barry K."/>
            <person name="Choi C."/>
            <person name="Clum A."/>
            <person name="Coughlan A.Y."/>
            <person name="Deshpande S."/>
            <person name="Douglass A.P."/>
            <person name="Hanson S.J."/>
            <person name="Klenk H.-P."/>
            <person name="Labutti K."/>
            <person name="Lapidus A."/>
            <person name="Lindquist E."/>
            <person name="Lipzen A."/>
            <person name="Meier-Kolthoff J.P."/>
            <person name="Ohm R.A."/>
            <person name="Otillar R.P."/>
            <person name="Pangilinan J."/>
            <person name="Peng Y."/>
            <person name="Rokas A."/>
            <person name="Rosa C.A."/>
            <person name="Scheuner C."/>
            <person name="Sibirny A.A."/>
            <person name="Slot J.C."/>
            <person name="Stielow J.B."/>
            <person name="Sun H."/>
            <person name="Kurtzman C.P."/>
            <person name="Blackwell M."/>
            <person name="Grigoriev I.V."/>
            <person name="Jeffries T.W."/>
        </authorList>
    </citation>
    <scope>NUCLEOTIDE SEQUENCE [LARGE SCALE GENOMIC DNA]</scope>
    <source>
        <strain evidence="10">NRRL Y-1933</strain>
    </source>
</reference>
<sequence length="227" mass="26538">MPKAPPRRPAHRDARDASVALSGSIHKVRKRIRDIERLLKRESIPADIRVDKERELKALNVTLDDAAHDQKIKKIAKKYHMVRFFERKKAIRKLKQAVKQYDSAVETEVKKDIKKARKVVKHCQVDVAYVVLFPKDEKYISLYPNSEPQDISNPKVKKGIQQAEERSRSFKKYVESLIDQEKLPFSLDDAVAGKTIYVDEKRNFENQREIDAPEHAQDENEEDDFFE</sequence>
<evidence type="ECO:0000256" key="5">
    <source>
        <dbReference type="ARBA" id="ARBA00022552"/>
    </source>
</evidence>
<dbReference type="AlphaFoldDB" id="A0A1E4RL09"/>
<keyword evidence="6" id="KW-0175">Coiled coil</keyword>
<name>A0A1E4RL09_9ASCO</name>
<dbReference type="PANTHER" id="PTHR33911">
    <property type="entry name" value="RRNA-PROCESSING PROTEIN EFG1"/>
    <property type="match status" value="1"/>
</dbReference>
<evidence type="ECO:0000256" key="8">
    <source>
        <dbReference type="SAM" id="MobiDB-lite"/>
    </source>
</evidence>
<evidence type="ECO:0000256" key="3">
    <source>
        <dbReference type="ARBA" id="ARBA00018689"/>
    </source>
</evidence>
<dbReference type="GO" id="GO:0000462">
    <property type="term" value="P:maturation of SSU-rRNA from tricistronic rRNA transcript (SSU-rRNA, 5.8S rRNA, LSU-rRNA)"/>
    <property type="evidence" value="ECO:0007669"/>
    <property type="project" value="TreeGrafter"/>
</dbReference>
<feature type="compositionally biased region" description="Basic and acidic residues" evidence="8">
    <location>
        <begin position="203"/>
        <end position="218"/>
    </location>
</feature>
<organism evidence="9 10">
    <name type="scientific">Hyphopichia burtonii NRRL Y-1933</name>
    <dbReference type="NCBI Taxonomy" id="984485"/>
    <lineage>
        <taxon>Eukaryota</taxon>
        <taxon>Fungi</taxon>
        <taxon>Dikarya</taxon>
        <taxon>Ascomycota</taxon>
        <taxon>Saccharomycotina</taxon>
        <taxon>Pichiomycetes</taxon>
        <taxon>Debaryomycetaceae</taxon>
        <taxon>Hyphopichia</taxon>
    </lineage>
</organism>
<protein>
    <recommendedName>
        <fullName evidence="3">rRNA-processing protein EFG1</fullName>
    </recommendedName>
    <alternativeName>
        <fullName evidence="4">rRNA-processing protein efg1</fullName>
    </alternativeName>
</protein>
<dbReference type="GO" id="GO:0005730">
    <property type="term" value="C:nucleolus"/>
    <property type="evidence" value="ECO:0007669"/>
    <property type="project" value="UniProtKB-SubCell"/>
</dbReference>
<proteinExistence type="inferred from homology"/>
<keyword evidence="10" id="KW-1185">Reference proteome</keyword>
<dbReference type="Pfam" id="PF10153">
    <property type="entry name" value="Efg1"/>
    <property type="match status" value="1"/>
</dbReference>
<dbReference type="EMBL" id="KV454540">
    <property type="protein sequence ID" value="ODV67943.1"/>
    <property type="molecule type" value="Genomic_DNA"/>
</dbReference>
<evidence type="ECO:0000313" key="9">
    <source>
        <dbReference type="EMBL" id="ODV67943.1"/>
    </source>
</evidence>
<dbReference type="RefSeq" id="XP_020077010.1">
    <property type="nucleotide sequence ID" value="XM_020223005.1"/>
</dbReference>
<dbReference type="STRING" id="984485.A0A1E4RL09"/>